<comment type="caution">
    <text evidence="1">The sequence shown here is derived from an EMBL/GenBank/DDBJ whole genome shotgun (WGS) entry which is preliminary data.</text>
</comment>
<protein>
    <submittedName>
        <fullName evidence="1">Uncharacterized protein</fullName>
    </submittedName>
</protein>
<name>A0A4R1NDL8_9GAMM</name>
<evidence type="ECO:0000313" key="2">
    <source>
        <dbReference type="Proteomes" id="UP000294555"/>
    </source>
</evidence>
<dbReference type="RefSeq" id="WP_132921630.1">
    <property type="nucleotide sequence ID" value="NZ_SJOI01000001.1"/>
</dbReference>
<dbReference type="EMBL" id="SJOI01000001">
    <property type="protein sequence ID" value="TCL02696.1"/>
    <property type="molecule type" value="Genomic_DNA"/>
</dbReference>
<evidence type="ECO:0000313" key="1">
    <source>
        <dbReference type="EMBL" id="TCL02696.1"/>
    </source>
</evidence>
<sequence>MNAIISALPVTNNHENNIQQSSISSGTRQNQNRIGGVIAVKNSPEAIFHRIPAITEAIASYLKEPDYSNFVAAVKGTSLRPLKEIYRVHQQKNLPLDALRPHERQLRIALQLQQKELSDSLKKTVIVELTQSEQKPYVPFPLGTIALGCLIPRQNSHAGIVHYVDYYDGTPLPLNLVGNDPIATALLKWKKEVMAKNDALKRLFAGGSSVMLTPFQEDASLLSIPIYKTELNHENFAILLKVADEQAANAPLLEKYGLIFLMMRFAVCLKKNNLRGLSGFEINEALFRYSRLLETGRDILGVLPGKILYQRP</sequence>
<dbReference type="AlphaFoldDB" id="A0A4R1NDL8"/>
<keyword evidence="2" id="KW-1185">Reference proteome</keyword>
<accession>A0A4R1NDL8</accession>
<gene>
    <name evidence="1" type="ORF">EZJ58_0726</name>
</gene>
<dbReference type="Proteomes" id="UP000294555">
    <property type="component" value="Unassembled WGS sequence"/>
</dbReference>
<dbReference type="OrthoDB" id="9851004at2"/>
<reference evidence="1 2" key="1">
    <citation type="submission" date="2019-02" db="EMBL/GenBank/DDBJ databases">
        <title>Investigation of anaerobic lignin degradation for improved lignocellulosic biofuels.</title>
        <authorList>
            <person name="Deangelis K."/>
        </authorList>
    </citation>
    <scope>NUCLEOTIDE SEQUENCE [LARGE SCALE GENOMIC DNA]</scope>
    <source>
        <strain evidence="1 2">159R</strain>
    </source>
</reference>
<proteinExistence type="predicted"/>
<organism evidence="1 2">
    <name type="scientific">Sodalis ligni</name>
    <dbReference type="NCBI Taxonomy" id="2697027"/>
    <lineage>
        <taxon>Bacteria</taxon>
        <taxon>Pseudomonadati</taxon>
        <taxon>Pseudomonadota</taxon>
        <taxon>Gammaproteobacteria</taxon>
        <taxon>Enterobacterales</taxon>
        <taxon>Bruguierivoracaceae</taxon>
        <taxon>Sodalis</taxon>
    </lineage>
</organism>